<comment type="similarity">
    <text evidence="2">Belongs to the krueppel C2H2-type zinc-finger protein family.</text>
</comment>
<dbReference type="PROSITE" id="PS00028">
    <property type="entry name" value="ZINC_FINGER_C2H2_1"/>
    <property type="match status" value="2"/>
</dbReference>
<evidence type="ECO:0000256" key="4">
    <source>
        <dbReference type="ARBA" id="ARBA00022737"/>
    </source>
</evidence>
<keyword evidence="6" id="KW-0862">Zinc</keyword>
<keyword evidence="3" id="KW-0479">Metal-binding</keyword>
<feature type="domain" description="C2H2-type" evidence="11">
    <location>
        <begin position="21"/>
        <end position="48"/>
    </location>
</feature>
<evidence type="ECO:0000256" key="5">
    <source>
        <dbReference type="ARBA" id="ARBA00022771"/>
    </source>
</evidence>
<gene>
    <name evidence="12" type="ORF">BSL78_06299</name>
</gene>
<dbReference type="Proteomes" id="UP000230750">
    <property type="component" value="Unassembled WGS sequence"/>
</dbReference>
<dbReference type="PANTHER" id="PTHR23235:SF142">
    <property type="entry name" value="ZINC FINGER PROTEIN 384"/>
    <property type="match status" value="1"/>
</dbReference>
<name>A0A2G8L923_STIJA</name>
<dbReference type="GO" id="GO:0008270">
    <property type="term" value="F:zinc ion binding"/>
    <property type="evidence" value="ECO:0007669"/>
    <property type="project" value="UniProtKB-KW"/>
</dbReference>
<keyword evidence="4" id="KW-0677">Repeat</keyword>
<proteinExistence type="inferred from homology"/>
<dbReference type="FunFam" id="3.30.160.60:FF:000290">
    <property type="entry name" value="Zinc finger protein 697 isoform X1"/>
    <property type="match status" value="1"/>
</dbReference>
<comment type="subcellular location">
    <subcellularLocation>
        <location evidence="1">Nucleus</location>
    </subcellularLocation>
</comment>
<evidence type="ECO:0000256" key="2">
    <source>
        <dbReference type="ARBA" id="ARBA00006991"/>
    </source>
</evidence>
<dbReference type="EMBL" id="MRZV01000164">
    <property type="protein sequence ID" value="PIK56768.1"/>
    <property type="molecule type" value="Genomic_DNA"/>
</dbReference>
<dbReference type="PROSITE" id="PS50157">
    <property type="entry name" value="ZINC_FINGER_C2H2_2"/>
    <property type="match status" value="2"/>
</dbReference>
<dbReference type="Gene3D" id="3.30.160.60">
    <property type="entry name" value="Classic Zinc Finger"/>
    <property type="match status" value="2"/>
</dbReference>
<dbReference type="GO" id="GO:0005634">
    <property type="term" value="C:nucleus"/>
    <property type="evidence" value="ECO:0007669"/>
    <property type="project" value="UniProtKB-SubCell"/>
</dbReference>
<evidence type="ECO:0000256" key="10">
    <source>
        <dbReference type="PROSITE-ProRule" id="PRU00042"/>
    </source>
</evidence>
<dbReference type="FunFam" id="3.30.160.60:FF:000193">
    <property type="entry name" value="Zinc finger protein 300"/>
    <property type="match status" value="1"/>
</dbReference>
<evidence type="ECO:0000256" key="1">
    <source>
        <dbReference type="ARBA" id="ARBA00004123"/>
    </source>
</evidence>
<keyword evidence="7" id="KW-0805">Transcription regulation</keyword>
<dbReference type="InterPro" id="IPR013087">
    <property type="entry name" value="Znf_C2H2_type"/>
</dbReference>
<feature type="domain" description="C2H2-type" evidence="11">
    <location>
        <begin position="49"/>
        <end position="76"/>
    </location>
</feature>
<dbReference type="Pfam" id="PF00096">
    <property type="entry name" value="zf-C2H2"/>
    <property type="match status" value="1"/>
</dbReference>
<dbReference type="InterPro" id="IPR036236">
    <property type="entry name" value="Znf_C2H2_sf"/>
</dbReference>
<accession>A0A2G8L923</accession>
<reference evidence="12 13" key="1">
    <citation type="journal article" date="2017" name="PLoS Biol.">
        <title>The sea cucumber genome provides insights into morphological evolution and visceral regeneration.</title>
        <authorList>
            <person name="Zhang X."/>
            <person name="Sun L."/>
            <person name="Yuan J."/>
            <person name="Sun Y."/>
            <person name="Gao Y."/>
            <person name="Zhang L."/>
            <person name="Li S."/>
            <person name="Dai H."/>
            <person name="Hamel J.F."/>
            <person name="Liu C."/>
            <person name="Yu Y."/>
            <person name="Liu S."/>
            <person name="Lin W."/>
            <person name="Guo K."/>
            <person name="Jin S."/>
            <person name="Xu P."/>
            <person name="Storey K.B."/>
            <person name="Huan P."/>
            <person name="Zhang T."/>
            <person name="Zhou Y."/>
            <person name="Zhang J."/>
            <person name="Lin C."/>
            <person name="Li X."/>
            <person name="Xing L."/>
            <person name="Huo D."/>
            <person name="Sun M."/>
            <person name="Wang L."/>
            <person name="Mercier A."/>
            <person name="Li F."/>
            <person name="Yang H."/>
            <person name="Xiang J."/>
        </authorList>
    </citation>
    <scope>NUCLEOTIDE SEQUENCE [LARGE SCALE GENOMIC DNA]</scope>
    <source>
        <strain evidence="12">Shaxun</strain>
        <tissue evidence="12">Muscle</tissue>
    </source>
</reference>
<sequence length="88" mass="9717">MVGAQPTSVPTSHNQAPPGKHSCKFCGKLFASSSNCKRHERIHTGQKPFTCKFCQRSFSQSNTLVEHERIHTGHKPFPCKFCVSVSSG</sequence>
<keyword evidence="9" id="KW-0539">Nucleus</keyword>
<evidence type="ECO:0000256" key="8">
    <source>
        <dbReference type="ARBA" id="ARBA00023163"/>
    </source>
</evidence>
<evidence type="ECO:0000256" key="6">
    <source>
        <dbReference type="ARBA" id="ARBA00022833"/>
    </source>
</evidence>
<dbReference type="GO" id="GO:0000981">
    <property type="term" value="F:DNA-binding transcription factor activity, RNA polymerase II-specific"/>
    <property type="evidence" value="ECO:0007669"/>
    <property type="project" value="TreeGrafter"/>
</dbReference>
<dbReference type="SMART" id="SM00355">
    <property type="entry name" value="ZnF_C2H2"/>
    <property type="match status" value="2"/>
</dbReference>
<dbReference type="AlphaFoldDB" id="A0A2G8L923"/>
<dbReference type="PANTHER" id="PTHR23235">
    <property type="entry name" value="KRUEPPEL-LIKE TRANSCRIPTION FACTOR"/>
    <property type="match status" value="1"/>
</dbReference>
<protein>
    <submittedName>
        <fullName evidence="12">Putative zinc finger protein</fullName>
    </submittedName>
</protein>
<evidence type="ECO:0000259" key="11">
    <source>
        <dbReference type="PROSITE" id="PS50157"/>
    </source>
</evidence>
<keyword evidence="13" id="KW-1185">Reference proteome</keyword>
<dbReference type="GO" id="GO:0000978">
    <property type="term" value="F:RNA polymerase II cis-regulatory region sequence-specific DNA binding"/>
    <property type="evidence" value="ECO:0007669"/>
    <property type="project" value="TreeGrafter"/>
</dbReference>
<comment type="caution">
    <text evidence="12">The sequence shown here is derived from an EMBL/GenBank/DDBJ whole genome shotgun (WGS) entry which is preliminary data.</text>
</comment>
<evidence type="ECO:0000313" key="13">
    <source>
        <dbReference type="Proteomes" id="UP000230750"/>
    </source>
</evidence>
<organism evidence="12 13">
    <name type="scientific">Stichopus japonicus</name>
    <name type="common">Sea cucumber</name>
    <dbReference type="NCBI Taxonomy" id="307972"/>
    <lineage>
        <taxon>Eukaryota</taxon>
        <taxon>Metazoa</taxon>
        <taxon>Echinodermata</taxon>
        <taxon>Eleutherozoa</taxon>
        <taxon>Echinozoa</taxon>
        <taxon>Holothuroidea</taxon>
        <taxon>Aspidochirotacea</taxon>
        <taxon>Aspidochirotida</taxon>
        <taxon>Stichopodidae</taxon>
        <taxon>Apostichopus</taxon>
    </lineage>
</organism>
<dbReference type="STRING" id="307972.A0A2G8L923"/>
<dbReference type="OrthoDB" id="6077919at2759"/>
<dbReference type="SUPFAM" id="SSF57667">
    <property type="entry name" value="beta-beta-alpha zinc fingers"/>
    <property type="match status" value="1"/>
</dbReference>
<evidence type="ECO:0000256" key="3">
    <source>
        <dbReference type="ARBA" id="ARBA00022723"/>
    </source>
</evidence>
<keyword evidence="8" id="KW-0804">Transcription</keyword>
<evidence type="ECO:0000256" key="7">
    <source>
        <dbReference type="ARBA" id="ARBA00023015"/>
    </source>
</evidence>
<evidence type="ECO:0000313" key="12">
    <source>
        <dbReference type="EMBL" id="PIK56768.1"/>
    </source>
</evidence>
<evidence type="ECO:0000256" key="9">
    <source>
        <dbReference type="ARBA" id="ARBA00023242"/>
    </source>
</evidence>
<keyword evidence="5 10" id="KW-0863">Zinc-finger</keyword>